<evidence type="ECO:0000256" key="8">
    <source>
        <dbReference type="ARBA" id="ARBA00022989"/>
    </source>
</evidence>
<evidence type="ECO:0000256" key="13">
    <source>
        <dbReference type="ARBA" id="ARBA00048265"/>
    </source>
</evidence>
<evidence type="ECO:0000256" key="7">
    <source>
        <dbReference type="ARBA" id="ARBA00022692"/>
    </source>
</evidence>
<keyword evidence="3" id="KW-1003">Cell membrane</keyword>
<dbReference type="InterPro" id="IPR003352">
    <property type="entry name" value="PTS_EIIC"/>
</dbReference>
<protein>
    <recommendedName>
        <fullName evidence="11">PTS system N-acetylmuramic acid-specific EIIBC component</fullName>
        <ecNumber evidence="10">2.7.1.192</ecNumber>
    </recommendedName>
    <alternativeName>
        <fullName evidence="12">EIIBC-MurNAc</fullName>
    </alternativeName>
</protein>
<evidence type="ECO:0000256" key="15">
    <source>
        <dbReference type="SAM" id="Phobius"/>
    </source>
</evidence>
<dbReference type="Proteomes" id="UP001500171">
    <property type="component" value="Unassembled WGS sequence"/>
</dbReference>
<gene>
    <name evidence="18" type="primary">murP</name>
    <name evidence="18" type="ORF">GCM10023211_22200</name>
</gene>
<dbReference type="PROSITE" id="PS51103">
    <property type="entry name" value="PTS_EIIC_TYPE_1"/>
    <property type="match status" value="1"/>
</dbReference>
<evidence type="ECO:0000313" key="19">
    <source>
        <dbReference type="Proteomes" id="UP001500171"/>
    </source>
</evidence>
<accession>A0ABP9NGN8</accession>
<evidence type="ECO:0000256" key="1">
    <source>
        <dbReference type="ARBA" id="ARBA00004651"/>
    </source>
</evidence>
<feature type="transmembrane region" description="Helical" evidence="15">
    <location>
        <begin position="241"/>
        <end position="262"/>
    </location>
</feature>
<keyword evidence="19" id="KW-1185">Reference proteome</keyword>
<evidence type="ECO:0000256" key="11">
    <source>
        <dbReference type="ARBA" id="ARBA00040399"/>
    </source>
</evidence>
<dbReference type="InterPro" id="IPR013013">
    <property type="entry name" value="PTS_EIIC_1"/>
</dbReference>
<evidence type="ECO:0000313" key="18">
    <source>
        <dbReference type="EMBL" id="GAA5113700.1"/>
    </source>
</evidence>
<evidence type="ECO:0000256" key="3">
    <source>
        <dbReference type="ARBA" id="ARBA00022475"/>
    </source>
</evidence>
<evidence type="ECO:0000256" key="10">
    <source>
        <dbReference type="ARBA" id="ARBA00039021"/>
    </source>
</evidence>
<keyword evidence="7 15" id="KW-0812">Transmembrane</keyword>
<evidence type="ECO:0000259" key="16">
    <source>
        <dbReference type="PROSITE" id="PS51098"/>
    </source>
</evidence>
<keyword evidence="4" id="KW-0762">Sugar transport</keyword>
<feature type="transmembrane region" description="Helical" evidence="15">
    <location>
        <begin position="347"/>
        <end position="367"/>
    </location>
</feature>
<evidence type="ECO:0000259" key="17">
    <source>
        <dbReference type="PROSITE" id="PS51103"/>
    </source>
</evidence>
<feature type="domain" description="PTS EIIC type-1" evidence="17">
    <location>
        <begin position="94"/>
        <end position="454"/>
    </location>
</feature>
<keyword evidence="2" id="KW-0813">Transport</keyword>
<keyword evidence="6" id="KW-0598">Phosphotransferase system</keyword>
<comment type="subcellular location">
    <subcellularLocation>
        <location evidence="1">Cell membrane</location>
        <topology evidence="1">Multi-pass membrane protein</topology>
    </subcellularLocation>
</comment>
<dbReference type="InterPro" id="IPR036878">
    <property type="entry name" value="Glu_permease_IIB"/>
</dbReference>
<evidence type="ECO:0000256" key="6">
    <source>
        <dbReference type="ARBA" id="ARBA00022683"/>
    </source>
</evidence>
<evidence type="ECO:0000256" key="9">
    <source>
        <dbReference type="ARBA" id="ARBA00023136"/>
    </source>
</evidence>
<dbReference type="Pfam" id="PF02378">
    <property type="entry name" value="PTS_EIIC"/>
    <property type="match status" value="1"/>
</dbReference>
<organism evidence="18 19">
    <name type="scientific">Orbus sasakiae</name>
    <dbReference type="NCBI Taxonomy" id="1078475"/>
    <lineage>
        <taxon>Bacteria</taxon>
        <taxon>Pseudomonadati</taxon>
        <taxon>Pseudomonadota</taxon>
        <taxon>Gammaproteobacteria</taxon>
        <taxon>Orbales</taxon>
        <taxon>Orbaceae</taxon>
        <taxon>Orbus</taxon>
    </lineage>
</organism>
<keyword evidence="5" id="KW-0808">Transferase</keyword>
<evidence type="ECO:0000256" key="2">
    <source>
        <dbReference type="ARBA" id="ARBA00022448"/>
    </source>
</evidence>
<evidence type="ECO:0000256" key="5">
    <source>
        <dbReference type="ARBA" id="ARBA00022679"/>
    </source>
</evidence>
<evidence type="ECO:0000256" key="14">
    <source>
        <dbReference type="PROSITE-ProRule" id="PRU00421"/>
    </source>
</evidence>
<dbReference type="Gene3D" id="3.30.1360.60">
    <property type="entry name" value="Glucose permease domain IIB"/>
    <property type="match status" value="1"/>
</dbReference>
<feature type="transmembrane region" description="Helical" evidence="15">
    <location>
        <begin position="315"/>
        <end position="335"/>
    </location>
</feature>
<dbReference type="InterPro" id="IPR050558">
    <property type="entry name" value="PTS_Sugar-Specific_Components"/>
</dbReference>
<feature type="transmembrane region" description="Helical" evidence="15">
    <location>
        <begin position="425"/>
        <end position="446"/>
    </location>
</feature>
<keyword evidence="9 15" id="KW-0472">Membrane</keyword>
<comment type="caution">
    <text evidence="14">Lacks conserved residue(s) required for the propagation of feature annotation.</text>
</comment>
<dbReference type="EC" id="2.7.1.192" evidence="10"/>
<reference evidence="19" key="1">
    <citation type="journal article" date="2019" name="Int. J. Syst. Evol. Microbiol.">
        <title>The Global Catalogue of Microorganisms (GCM) 10K type strain sequencing project: providing services to taxonomists for standard genome sequencing and annotation.</title>
        <authorList>
            <consortium name="The Broad Institute Genomics Platform"/>
            <consortium name="The Broad Institute Genome Sequencing Center for Infectious Disease"/>
            <person name="Wu L."/>
            <person name="Ma J."/>
        </authorList>
    </citation>
    <scope>NUCLEOTIDE SEQUENCE [LARGE SCALE GENOMIC DNA]</scope>
    <source>
        <strain evidence="19">JCM 18050</strain>
    </source>
</reference>
<comment type="catalytic activity">
    <reaction evidence="13">
        <text>N-acetyl-beta-D-muramate(out) + N(pros)-phospho-L-histidyl-[protein] = N-acetyl-beta-D-muramate 6-phosphate(in) + L-histidyl-[protein]</text>
        <dbReference type="Rhea" id="RHEA:33399"/>
        <dbReference type="Rhea" id="RHEA-COMP:9745"/>
        <dbReference type="Rhea" id="RHEA-COMP:9746"/>
        <dbReference type="ChEBI" id="CHEBI:29979"/>
        <dbReference type="ChEBI" id="CHEBI:58721"/>
        <dbReference type="ChEBI" id="CHEBI:64837"/>
        <dbReference type="ChEBI" id="CHEBI:64848"/>
        <dbReference type="EC" id="2.7.1.192"/>
    </reaction>
</comment>
<feature type="transmembrane region" description="Helical" evidence="15">
    <location>
        <begin position="92"/>
        <end position="120"/>
    </location>
</feature>
<feature type="domain" description="PTS EIIB type-1" evidence="16">
    <location>
        <begin position="1"/>
        <end position="61"/>
    </location>
</feature>
<dbReference type="PANTHER" id="PTHR30175">
    <property type="entry name" value="PHOSPHOTRANSFERASE SYSTEM TRANSPORT PROTEIN"/>
    <property type="match status" value="1"/>
</dbReference>
<dbReference type="InterPro" id="IPR001996">
    <property type="entry name" value="PTS_IIB_1"/>
</dbReference>
<evidence type="ECO:0000256" key="4">
    <source>
        <dbReference type="ARBA" id="ARBA00022597"/>
    </source>
</evidence>
<name>A0ABP9NGN8_9GAMM</name>
<dbReference type="EMBL" id="BAABHY010000006">
    <property type="protein sequence ID" value="GAA5113700.1"/>
    <property type="molecule type" value="Genomic_DNA"/>
</dbReference>
<keyword evidence="8 15" id="KW-1133">Transmembrane helix</keyword>
<sequence>MTRLRLGLFDNSLTDYATLKAIDGVMGVVDGDNQLQIILGPGKAQTAKDLVEVQLHNTPSASDSAQNNDLSYITKANKDQIKSRQNGAIKGFFAKFATIFTPLIPGFIAAGLLLGIATLIEQNVILTDTSPNLLLVDSVSYIKVFSKGLFTFLGILVGYNAQQAFGGSGVNGAILASLFVLTYNATGTVGYYSGMTEFFGFAIDARGNIIGILIATILGAKVEQCIRRLVPDNFDMLLTSTFTLLIMGIITYLVIMPMGVYLFDGMSFLFKHLNSNPIGAAILAGLFLIAVMFGIHQGFVPVYIALVADQGFNSLFPILAMAGGGQVGAAIALFVRSPKGSLLRKQISGAIIPGFLGIGEPLIYGVTLPRIKPFITACIGGAAGGFFIGLVAMLGLPMGLNSVFGPSGIIAIPFMTSHDGVMPAMLVYFTGLIITYLTGFIVTYFCGCKNIDLS</sequence>
<dbReference type="PANTHER" id="PTHR30175:SF3">
    <property type="entry name" value="PTS SYSTEM N-ACETYLMURAMIC ACID-SPECIFIC EIIBC COMPONENT"/>
    <property type="match status" value="1"/>
</dbReference>
<proteinExistence type="predicted"/>
<feature type="transmembrane region" description="Helical" evidence="15">
    <location>
        <begin position="198"/>
        <end position="220"/>
    </location>
</feature>
<dbReference type="PROSITE" id="PS51098">
    <property type="entry name" value="PTS_EIIB_TYPE_1"/>
    <property type="match status" value="1"/>
</dbReference>
<feature type="transmembrane region" description="Helical" evidence="15">
    <location>
        <begin position="282"/>
        <end position="308"/>
    </location>
</feature>
<comment type="caution">
    <text evidence="18">The sequence shown here is derived from an EMBL/GenBank/DDBJ whole genome shotgun (WGS) entry which is preliminary data.</text>
</comment>
<dbReference type="NCBIfam" id="NF007152">
    <property type="entry name" value="PRK09586.1"/>
    <property type="match status" value="1"/>
</dbReference>
<feature type="transmembrane region" description="Helical" evidence="15">
    <location>
        <begin position="374"/>
        <end position="396"/>
    </location>
</feature>
<dbReference type="SUPFAM" id="SSF55604">
    <property type="entry name" value="Glucose permease domain IIB"/>
    <property type="match status" value="1"/>
</dbReference>
<evidence type="ECO:0000256" key="12">
    <source>
        <dbReference type="ARBA" id="ARBA00043021"/>
    </source>
</evidence>
<feature type="transmembrane region" description="Helical" evidence="15">
    <location>
        <begin position="140"/>
        <end position="161"/>
    </location>
</feature>